<dbReference type="Proteomes" id="UP001055439">
    <property type="component" value="Chromosome 4"/>
</dbReference>
<dbReference type="PANTHER" id="PTHR47876:SF3">
    <property type="entry name" value="PHYTOCHROME 1"/>
    <property type="match status" value="1"/>
</dbReference>
<evidence type="ECO:0000313" key="3">
    <source>
        <dbReference type="EMBL" id="URD99600.1"/>
    </source>
</evidence>
<dbReference type="InterPro" id="IPR003018">
    <property type="entry name" value="GAF"/>
</dbReference>
<organism evidence="3 4">
    <name type="scientific">Musa troglodytarum</name>
    <name type="common">fe'i banana</name>
    <dbReference type="NCBI Taxonomy" id="320322"/>
    <lineage>
        <taxon>Eukaryota</taxon>
        <taxon>Viridiplantae</taxon>
        <taxon>Streptophyta</taxon>
        <taxon>Embryophyta</taxon>
        <taxon>Tracheophyta</taxon>
        <taxon>Spermatophyta</taxon>
        <taxon>Magnoliopsida</taxon>
        <taxon>Liliopsida</taxon>
        <taxon>Zingiberales</taxon>
        <taxon>Musaceae</taxon>
        <taxon>Musa</taxon>
    </lineage>
</organism>
<dbReference type="AlphaFoldDB" id="A0A9E7JZP2"/>
<reference evidence="3" key="1">
    <citation type="submission" date="2022-05" db="EMBL/GenBank/DDBJ databases">
        <title>The Musa troglodytarum L. genome provides insights into the mechanism of non-climacteric behaviour and enrichment of carotenoids.</title>
        <authorList>
            <person name="Wang J."/>
        </authorList>
    </citation>
    <scope>NUCLEOTIDE SEQUENCE</scope>
    <source>
        <tissue evidence="3">Leaf</tissue>
    </source>
</reference>
<dbReference type="Pfam" id="PF01590">
    <property type="entry name" value="GAF"/>
    <property type="match status" value="1"/>
</dbReference>
<dbReference type="PANTHER" id="PTHR47876">
    <property type="entry name" value="OS08G0260000 PROTEIN"/>
    <property type="match status" value="1"/>
</dbReference>
<keyword evidence="4" id="KW-1185">Reference proteome</keyword>
<dbReference type="EMBL" id="CP097506">
    <property type="protein sequence ID" value="URD99600.1"/>
    <property type="molecule type" value="Genomic_DNA"/>
</dbReference>
<accession>A0A9E7JZP2</accession>
<evidence type="ECO:0000259" key="2">
    <source>
        <dbReference type="SMART" id="SM00065"/>
    </source>
</evidence>
<sequence>MHRIDVGLVTDLEPVNPVDVPVTAVGALKSYKLAAKAISWLQSLPSRNISLLCDVLVREVSDLTGYERVMAYKFHEDEHGEVIAECRKSDLEPDLGLHYPATDIPQSSPWLPTSASLVMSITICEHKDEATGGDQQQKGQKLWGLVVCHHTSPMLVPFPLRYACEFLIQVFGVQLNKEVELAAQTKEMHILQTQPLLCDMLLRDASIGIFTQSPNDMDLVKSDGAALYF</sequence>
<evidence type="ECO:0000313" key="4">
    <source>
        <dbReference type="Proteomes" id="UP001055439"/>
    </source>
</evidence>
<dbReference type="SUPFAM" id="SSF55781">
    <property type="entry name" value="GAF domain-like"/>
    <property type="match status" value="2"/>
</dbReference>
<dbReference type="OrthoDB" id="2015534at2759"/>
<proteinExistence type="predicted"/>
<evidence type="ECO:0000256" key="1">
    <source>
        <dbReference type="ARBA" id="ARBA00023170"/>
    </source>
</evidence>
<protein>
    <recommendedName>
        <fullName evidence="2">GAF domain-containing protein</fullName>
    </recommendedName>
</protein>
<dbReference type="SMART" id="SM00065">
    <property type="entry name" value="GAF"/>
    <property type="match status" value="1"/>
</dbReference>
<dbReference type="Gene3D" id="3.30.450.40">
    <property type="match status" value="1"/>
</dbReference>
<feature type="domain" description="GAF" evidence="2">
    <location>
        <begin position="48"/>
        <end position="189"/>
    </location>
</feature>
<dbReference type="InterPro" id="IPR029016">
    <property type="entry name" value="GAF-like_dom_sf"/>
</dbReference>
<keyword evidence="1" id="KW-0675">Receptor</keyword>
<name>A0A9E7JZP2_9LILI</name>
<gene>
    <name evidence="3" type="ORF">MUK42_34505</name>
</gene>